<name>A0A915MCN7_MELJA</name>
<evidence type="ECO:0000313" key="1">
    <source>
        <dbReference type="Proteomes" id="UP000887561"/>
    </source>
</evidence>
<organism evidence="1 2">
    <name type="scientific">Meloidogyne javanica</name>
    <name type="common">Root-knot nematode worm</name>
    <dbReference type="NCBI Taxonomy" id="6303"/>
    <lineage>
        <taxon>Eukaryota</taxon>
        <taxon>Metazoa</taxon>
        <taxon>Ecdysozoa</taxon>
        <taxon>Nematoda</taxon>
        <taxon>Chromadorea</taxon>
        <taxon>Rhabditida</taxon>
        <taxon>Tylenchina</taxon>
        <taxon>Tylenchomorpha</taxon>
        <taxon>Tylenchoidea</taxon>
        <taxon>Meloidogynidae</taxon>
        <taxon>Meloidogyninae</taxon>
        <taxon>Meloidogyne</taxon>
        <taxon>Meloidogyne incognita group</taxon>
    </lineage>
</organism>
<accession>A0A915MCN7</accession>
<proteinExistence type="predicted"/>
<dbReference type="WBParaSite" id="scaffold35_cov163.g63">
    <property type="protein sequence ID" value="scaffold35_cov163.g63"/>
    <property type="gene ID" value="scaffold35_cov163.g63"/>
</dbReference>
<reference evidence="2" key="1">
    <citation type="submission" date="2022-11" db="UniProtKB">
        <authorList>
            <consortium name="WormBaseParasite"/>
        </authorList>
    </citation>
    <scope>IDENTIFICATION</scope>
</reference>
<evidence type="ECO:0000313" key="2">
    <source>
        <dbReference type="WBParaSite" id="scaffold35_cov163.g63"/>
    </source>
</evidence>
<keyword evidence="1" id="KW-1185">Reference proteome</keyword>
<sequence length="145" mass="16130">MVIHPYLKSTNNKSSFGQVSLFNGFLNDLNTLNAFQQQSLAQAQQQQQQQIAIQQLAIMETAIKKEIFELLSATQSQQNLALLAQRSQLLTHLEIEGEEEEGIDFVDFDFIEKQIAAQNNRLSAAEAEAVAVLAGLASFGNYQNK</sequence>
<dbReference type="Proteomes" id="UP000887561">
    <property type="component" value="Unplaced"/>
</dbReference>
<dbReference type="AlphaFoldDB" id="A0A915MCN7"/>
<protein>
    <submittedName>
        <fullName evidence="2">Uncharacterized protein</fullName>
    </submittedName>
</protein>